<dbReference type="AlphaFoldDB" id="A0AAN8D7H7"/>
<feature type="region of interest" description="Disordered" evidence="1">
    <location>
        <begin position="33"/>
        <end position="59"/>
    </location>
</feature>
<evidence type="ECO:0000256" key="1">
    <source>
        <dbReference type="SAM" id="MobiDB-lite"/>
    </source>
</evidence>
<protein>
    <submittedName>
        <fullName evidence="2">Uncharacterized protein</fullName>
    </submittedName>
</protein>
<gene>
    <name evidence="2" type="ORF">CgunFtcFv8_011790</name>
</gene>
<dbReference type="EMBL" id="JAURVH010001526">
    <property type="protein sequence ID" value="KAK5916847.1"/>
    <property type="molecule type" value="Genomic_DNA"/>
</dbReference>
<dbReference type="Proteomes" id="UP001331515">
    <property type="component" value="Unassembled WGS sequence"/>
</dbReference>
<proteinExistence type="predicted"/>
<evidence type="ECO:0000313" key="3">
    <source>
        <dbReference type="Proteomes" id="UP001331515"/>
    </source>
</evidence>
<name>A0AAN8D7H7_CHAGU</name>
<sequence length="125" mass="14165">MDGFRLQSYGSMLQSRPQQCCLMDLSPQGLKPLPHLSVPPYPHPNDSSATSTPPLRLRHDSHPLPDLNYRCGPLESSITLPPSTVIIKQVYELRPEPDCIEEPSSAVFMRLCAFDRTLELTHRWL</sequence>
<evidence type="ECO:0000313" key="2">
    <source>
        <dbReference type="EMBL" id="KAK5916847.1"/>
    </source>
</evidence>
<keyword evidence="3" id="KW-1185">Reference proteome</keyword>
<organism evidence="2 3">
    <name type="scientific">Champsocephalus gunnari</name>
    <name type="common">Mackerel icefish</name>
    <dbReference type="NCBI Taxonomy" id="52237"/>
    <lineage>
        <taxon>Eukaryota</taxon>
        <taxon>Metazoa</taxon>
        <taxon>Chordata</taxon>
        <taxon>Craniata</taxon>
        <taxon>Vertebrata</taxon>
        <taxon>Euteleostomi</taxon>
        <taxon>Actinopterygii</taxon>
        <taxon>Neopterygii</taxon>
        <taxon>Teleostei</taxon>
        <taxon>Neoteleostei</taxon>
        <taxon>Acanthomorphata</taxon>
        <taxon>Eupercaria</taxon>
        <taxon>Perciformes</taxon>
        <taxon>Notothenioidei</taxon>
        <taxon>Channichthyidae</taxon>
        <taxon>Champsocephalus</taxon>
    </lineage>
</organism>
<reference evidence="2 3" key="1">
    <citation type="journal article" date="2023" name="Mol. Biol. Evol.">
        <title>Genomics of Secondarily Temperate Adaptation in the Only Non-Antarctic Icefish.</title>
        <authorList>
            <person name="Rivera-Colon A.G."/>
            <person name="Rayamajhi N."/>
            <person name="Minhas B.F."/>
            <person name="Madrigal G."/>
            <person name="Bilyk K.T."/>
            <person name="Yoon V."/>
            <person name="Hune M."/>
            <person name="Gregory S."/>
            <person name="Cheng C.H.C."/>
            <person name="Catchen J.M."/>
        </authorList>
    </citation>
    <scope>NUCLEOTIDE SEQUENCE [LARGE SCALE GENOMIC DNA]</scope>
    <source>
        <tissue evidence="2">White muscle</tissue>
    </source>
</reference>
<comment type="caution">
    <text evidence="2">The sequence shown here is derived from an EMBL/GenBank/DDBJ whole genome shotgun (WGS) entry which is preliminary data.</text>
</comment>
<accession>A0AAN8D7H7</accession>